<dbReference type="PROSITE" id="PS00018">
    <property type="entry name" value="EF_HAND_1"/>
    <property type="match status" value="1"/>
</dbReference>
<evidence type="ECO:0000256" key="3">
    <source>
        <dbReference type="ARBA" id="ARBA00022723"/>
    </source>
</evidence>
<feature type="domain" description="EF-hand" evidence="7">
    <location>
        <begin position="30"/>
        <end position="65"/>
    </location>
</feature>
<evidence type="ECO:0000256" key="2">
    <source>
        <dbReference type="ARBA" id="ARBA00022525"/>
    </source>
</evidence>
<dbReference type="GO" id="GO:0005509">
    <property type="term" value="F:calcium ion binding"/>
    <property type="evidence" value="ECO:0007669"/>
    <property type="project" value="InterPro"/>
</dbReference>
<keyword evidence="5" id="KW-1015">Disulfide bond</keyword>
<keyword evidence="3" id="KW-0479">Metal-binding</keyword>
<sequence length="77" mass="8840">MADYSQLKGILLDLQSHRQRQQNQPEDRTQKRFLVEDMFNYLDINGDGHLSNSELAQVSCYLMETELGSGLTFSSKV</sequence>
<evidence type="ECO:0000256" key="5">
    <source>
        <dbReference type="ARBA" id="ARBA00023157"/>
    </source>
</evidence>
<evidence type="ECO:0000256" key="6">
    <source>
        <dbReference type="ARBA" id="ARBA00023180"/>
    </source>
</evidence>
<evidence type="ECO:0000259" key="7">
    <source>
        <dbReference type="PROSITE" id="PS50222"/>
    </source>
</evidence>
<comment type="subcellular location">
    <subcellularLocation>
        <location evidence="1">Secreted</location>
    </subcellularLocation>
</comment>
<keyword evidence="2" id="KW-0964">Secreted</keyword>
<dbReference type="Pfam" id="PF10591">
    <property type="entry name" value="SPARC_Ca_bdg"/>
    <property type="match status" value="1"/>
</dbReference>
<dbReference type="InterPro" id="IPR002048">
    <property type="entry name" value="EF_hand_dom"/>
</dbReference>
<dbReference type="Gene3D" id="1.10.238.10">
    <property type="entry name" value="EF-hand"/>
    <property type="match status" value="1"/>
</dbReference>
<protein>
    <submittedName>
        <fullName evidence="8">FSTL4: Follistatin-related protein 4</fullName>
    </submittedName>
</protein>
<dbReference type="InterPro" id="IPR019577">
    <property type="entry name" value="SPARC/Testican_Ca-bd-dom"/>
</dbReference>
<organism evidence="8 9">
    <name type="scientific">Crotalus adamanteus</name>
    <name type="common">Eastern diamondback rattlesnake</name>
    <dbReference type="NCBI Taxonomy" id="8729"/>
    <lineage>
        <taxon>Eukaryota</taxon>
        <taxon>Metazoa</taxon>
        <taxon>Chordata</taxon>
        <taxon>Craniata</taxon>
        <taxon>Vertebrata</taxon>
        <taxon>Euteleostomi</taxon>
        <taxon>Lepidosauria</taxon>
        <taxon>Squamata</taxon>
        <taxon>Bifurcata</taxon>
        <taxon>Unidentata</taxon>
        <taxon>Episquamata</taxon>
        <taxon>Toxicofera</taxon>
        <taxon>Serpentes</taxon>
        <taxon>Colubroidea</taxon>
        <taxon>Viperidae</taxon>
        <taxon>Crotalinae</taxon>
        <taxon>Crotalus</taxon>
    </lineage>
</organism>
<dbReference type="Proteomes" id="UP001474421">
    <property type="component" value="Unassembled WGS sequence"/>
</dbReference>
<keyword evidence="4" id="KW-0106">Calcium</keyword>
<dbReference type="InterPro" id="IPR018247">
    <property type="entry name" value="EF_Hand_1_Ca_BS"/>
</dbReference>
<keyword evidence="9" id="KW-1185">Reference proteome</keyword>
<dbReference type="SUPFAM" id="SSF47473">
    <property type="entry name" value="EF-hand"/>
    <property type="match status" value="1"/>
</dbReference>
<evidence type="ECO:0000313" key="9">
    <source>
        <dbReference type="Proteomes" id="UP001474421"/>
    </source>
</evidence>
<name>A0AAW1BWY7_CROAD</name>
<dbReference type="AlphaFoldDB" id="A0AAW1BWY7"/>
<keyword evidence="6" id="KW-0325">Glycoprotein</keyword>
<dbReference type="InterPro" id="IPR011992">
    <property type="entry name" value="EF-hand-dom_pair"/>
</dbReference>
<dbReference type="EMBL" id="JAOTOJ010000002">
    <property type="protein sequence ID" value="KAK9406568.1"/>
    <property type="molecule type" value="Genomic_DNA"/>
</dbReference>
<gene>
    <name evidence="8" type="ORF">NXF25_005342</name>
</gene>
<dbReference type="PROSITE" id="PS50222">
    <property type="entry name" value="EF_HAND_2"/>
    <property type="match status" value="1"/>
</dbReference>
<dbReference type="GO" id="GO:0005576">
    <property type="term" value="C:extracellular region"/>
    <property type="evidence" value="ECO:0007669"/>
    <property type="project" value="UniProtKB-SubCell"/>
</dbReference>
<reference evidence="8 9" key="1">
    <citation type="journal article" date="2024" name="Proc. Natl. Acad. Sci. U.S.A.">
        <title>The genetic regulatory architecture and epigenomic basis for age-related changes in rattlesnake venom.</title>
        <authorList>
            <person name="Hogan M.P."/>
            <person name="Holding M.L."/>
            <person name="Nystrom G.S."/>
            <person name="Colston T.J."/>
            <person name="Bartlett D.A."/>
            <person name="Mason A.J."/>
            <person name="Ellsworth S.A."/>
            <person name="Rautsaw R.M."/>
            <person name="Lawrence K.C."/>
            <person name="Strickland J.L."/>
            <person name="He B."/>
            <person name="Fraser P."/>
            <person name="Margres M.J."/>
            <person name="Gilbert D.M."/>
            <person name="Gibbs H.L."/>
            <person name="Parkinson C.L."/>
            <person name="Rokyta D.R."/>
        </authorList>
    </citation>
    <scope>NUCLEOTIDE SEQUENCE [LARGE SCALE GENOMIC DNA]</scope>
    <source>
        <strain evidence="8">DRR0105</strain>
    </source>
</reference>
<comment type="caution">
    <text evidence="8">The sequence shown here is derived from an EMBL/GenBank/DDBJ whole genome shotgun (WGS) entry which is preliminary data.</text>
</comment>
<evidence type="ECO:0000256" key="4">
    <source>
        <dbReference type="ARBA" id="ARBA00022837"/>
    </source>
</evidence>
<proteinExistence type="predicted"/>
<evidence type="ECO:0000256" key="1">
    <source>
        <dbReference type="ARBA" id="ARBA00004613"/>
    </source>
</evidence>
<evidence type="ECO:0000313" key="8">
    <source>
        <dbReference type="EMBL" id="KAK9406568.1"/>
    </source>
</evidence>
<accession>A0AAW1BWY7</accession>